<dbReference type="GO" id="GO:0035556">
    <property type="term" value="P:intracellular signal transduction"/>
    <property type="evidence" value="ECO:0007669"/>
    <property type="project" value="TreeGrafter"/>
</dbReference>
<proteinExistence type="predicted"/>
<dbReference type="InterPro" id="IPR011009">
    <property type="entry name" value="Kinase-like_dom_sf"/>
</dbReference>
<evidence type="ECO:0000259" key="6">
    <source>
        <dbReference type="PROSITE" id="PS50011"/>
    </source>
</evidence>
<dbReference type="AlphaFoldDB" id="T1GS96"/>
<dbReference type="GO" id="GO:0005524">
    <property type="term" value="F:ATP binding"/>
    <property type="evidence" value="ECO:0007669"/>
    <property type="project" value="UniProtKB-KW"/>
</dbReference>
<dbReference type="InterPro" id="IPR000719">
    <property type="entry name" value="Prot_kinase_dom"/>
</dbReference>
<dbReference type="Proteomes" id="UP000015102">
    <property type="component" value="Unassembled WGS sequence"/>
</dbReference>
<dbReference type="OMA" id="ATTFYAK"/>
<protein>
    <recommendedName>
        <fullName evidence="6">Protein kinase domain-containing protein</fullName>
    </recommendedName>
</protein>
<evidence type="ECO:0000313" key="8">
    <source>
        <dbReference type="Proteomes" id="UP000015102"/>
    </source>
</evidence>
<evidence type="ECO:0000313" key="7">
    <source>
        <dbReference type="EnsemblMetazoa" id="MESCA006547-PA"/>
    </source>
</evidence>
<evidence type="ECO:0000256" key="3">
    <source>
        <dbReference type="ARBA" id="ARBA00022741"/>
    </source>
</evidence>
<organism evidence="7 8">
    <name type="scientific">Megaselia scalaris</name>
    <name type="common">Humpbacked fly</name>
    <name type="synonym">Phora scalaris</name>
    <dbReference type="NCBI Taxonomy" id="36166"/>
    <lineage>
        <taxon>Eukaryota</taxon>
        <taxon>Metazoa</taxon>
        <taxon>Ecdysozoa</taxon>
        <taxon>Arthropoda</taxon>
        <taxon>Hexapoda</taxon>
        <taxon>Insecta</taxon>
        <taxon>Pterygota</taxon>
        <taxon>Neoptera</taxon>
        <taxon>Endopterygota</taxon>
        <taxon>Diptera</taxon>
        <taxon>Brachycera</taxon>
        <taxon>Muscomorpha</taxon>
        <taxon>Platypezoidea</taxon>
        <taxon>Phoridae</taxon>
        <taxon>Megaseliini</taxon>
        <taxon>Megaselia</taxon>
    </lineage>
</organism>
<dbReference type="InterPro" id="IPR001245">
    <property type="entry name" value="Ser-Thr/Tyr_kinase_cat_dom"/>
</dbReference>
<feature type="domain" description="Protein kinase" evidence="6">
    <location>
        <begin position="1"/>
        <end position="156"/>
    </location>
</feature>
<accession>T1GS96</accession>
<keyword evidence="1" id="KW-0723">Serine/threonine-protein kinase</keyword>
<evidence type="ECO:0000256" key="5">
    <source>
        <dbReference type="ARBA" id="ARBA00022840"/>
    </source>
</evidence>
<keyword evidence="4" id="KW-0418">Kinase</keyword>
<dbReference type="EMBL" id="CAQQ02393137">
    <property type="status" value="NOT_ANNOTATED_CDS"/>
    <property type="molecule type" value="Genomic_DNA"/>
</dbReference>
<sequence>MSPSVSSINSKFAATTFYAKSHPGETCGTNGLPLTLNSIAIFGKAHTIKALKHPNLCQYLDFIRSKHERILVVSEYHGTSLEEKFHMIKSNHQNILRIFHQIATALNFLDQNDFVVHNLEPKHILLDELNNVKIFNYGLFNMTNCGEYVAFPIGNL</sequence>
<dbReference type="HOGENOM" id="CLU_144249_0_0_1"/>
<keyword evidence="3" id="KW-0547">Nucleotide-binding</keyword>
<keyword evidence="5" id="KW-0067">ATP-binding</keyword>
<keyword evidence="2" id="KW-0808">Transferase</keyword>
<evidence type="ECO:0000256" key="1">
    <source>
        <dbReference type="ARBA" id="ARBA00022527"/>
    </source>
</evidence>
<dbReference type="GO" id="GO:0005737">
    <property type="term" value="C:cytoplasm"/>
    <property type="evidence" value="ECO:0007669"/>
    <property type="project" value="TreeGrafter"/>
</dbReference>
<dbReference type="SUPFAM" id="SSF56112">
    <property type="entry name" value="Protein kinase-like (PK-like)"/>
    <property type="match status" value="1"/>
</dbReference>
<keyword evidence="8" id="KW-1185">Reference proteome</keyword>
<evidence type="ECO:0000256" key="4">
    <source>
        <dbReference type="ARBA" id="ARBA00022777"/>
    </source>
</evidence>
<reference evidence="7" key="2">
    <citation type="submission" date="2015-06" db="UniProtKB">
        <authorList>
            <consortium name="EnsemblMetazoa"/>
        </authorList>
    </citation>
    <scope>IDENTIFICATION</scope>
</reference>
<dbReference type="PANTHER" id="PTHR24346">
    <property type="entry name" value="MAP/MICROTUBULE AFFINITY-REGULATING KINASE"/>
    <property type="match status" value="1"/>
</dbReference>
<reference evidence="8" key="1">
    <citation type="submission" date="2013-02" db="EMBL/GenBank/DDBJ databases">
        <authorList>
            <person name="Hughes D."/>
        </authorList>
    </citation>
    <scope>NUCLEOTIDE SEQUENCE</scope>
    <source>
        <strain>Durham</strain>
        <strain evidence="8">NC isolate 2 -- Noor lab</strain>
    </source>
</reference>
<dbReference type="PANTHER" id="PTHR24346:SF82">
    <property type="entry name" value="KP78A-RELATED"/>
    <property type="match status" value="1"/>
</dbReference>
<dbReference type="GO" id="GO:0004674">
    <property type="term" value="F:protein serine/threonine kinase activity"/>
    <property type="evidence" value="ECO:0007669"/>
    <property type="project" value="UniProtKB-KW"/>
</dbReference>
<name>T1GS96_MEGSC</name>
<dbReference type="Gene3D" id="1.10.510.10">
    <property type="entry name" value="Transferase(Phosphotransferase) domain 1"/>
    <property type="match status" value="1"/>
</dbReference>
<evidence type="ECO:0000256" key="2">
    <source>
        <dbReference type="ARBA" id="ARBA00022679"/>
    </source>
</evidence>
<dbReference type="PROSITE" id="PS50011">
    <property type="entry name" value="PROTEIN_KINASE_DOM"/>
    <property type="match status" value="1"/>
</dbReference>
<dbReference type="Pfam" id="PF07714">
    <property type="entry name" value="PK_Tyr_Ser-Thr"/>
    <property type="match status" value="1"/>
</dbReference>
<dbReference type="EnsemblMetazoa" id="MESCA006547-RA">
    <property type="protein sequence ID" value="MESCA006547-PA"/>
    <property type="gene ID" value="MESCA006547"/>
</dbReference>